<evidence type="ECO:0000313" key="4">
    <source>
        <dbReference type="EMBL" id="OHX66258.1"/>
    </source>
</evidence>
<gene>
    <name evidence="4" type="ORF">NH26_07780</name>
</gene>
<evidence type="ECO:0000256" key="1">
    <source>
        <dbReference type="SAM" id="SignalP"/>
    </source>
</evidence>
<protein>
    <recommendedName>
        <fullName evidence="6">DUF4377 domain-containing protein</fullName>
    </recommendedName>
</protein>
<dbReference type="InterPro" id="IPR053147">
    <property type="entry name" value="Hsp_HslJ-like"/>
</dbReference>
<evidence type="ECO:0000259" key="3">
    <source>
        <dbReference type="Pfam" id="PF14302"/>
    </source>
</evidence>
<dbReference type="Gene3D" id="2.40.128.270">
    <property type="match status" value="2"/>
</dbReference>
<sequence>MTNTFKLGFTLIIALLATACASTKSPEKNTKTITVSSQMTDCTGVGPQKCLLIKEDGDTEWKNFYGKIEGFDYQEGTEYIIEVSVSKVDNPPADASSLHYKLEKIVKEQQDKLALLNGTWVISKIGDLETDPLLTYINFEVSSKRINGYAGCNGLGGGFEYDEEKDEIKSGPFMSTMMFCEEVAENEKALGKILDSFNKFEINGDEITLMKDDEVLVTAKKGVNHRDLSKNWEITYIEGIEDLNGNIPNLFISNKGDVTGSGSCNNFKGKIKLDAYSQKVKLGPLAATRKMCADNEVEHIFFAKVDLVDNYKIVEGELQLLSGKQIIMKAKKK</sequence>
<dbReference type="STRING" id="915059.NH26_07780"/>
<organism evidence="4 5">
    <name type="scientific">Flammeovirga pacifica</name>
    <dbReference type="NCBI Taxonomy" id="915059"/>
    <lineage>
        <taxon>Bacteria</taxon>
        <taxon>Pseudomonadati</taxon>
        <taxon>Bacteroidota</taxon>
        <taxon>Cytophagia</taxon>
        <taxon>Cytophagales</taxon>
        <taxon>Flammeovirgaceae</taxon>
        <taxon>Flammeovirga</taxon>
    </lineage>
</organism>
<dbReference type="InterPro" id="IPR025485">
    <property type="entry name" value="DUF4377"/>
</dbReference>
<evidence type="ECO:0000259" key="2">
    <source>
        <dbReference type="Pfam" id="PF03724"/>
    </source>
</evidence>
<dbReference type="Proteomes" id="UP000179797">
    <property type="component" value="Unassembled WGS sequence"/>
</dbReference>
<dbReference type="RefSeq" id="WP_052432090.1">
    <property type="nucleotide sequence ID" value="NZ_JRYR02000001.1"/>
</dbReference>
<evidence type="ECO:0008006" key="6">
    <source>
        <dbReference type="Google" id="ProtNLM"/>
    </source>
</evidence>
<feature type="domain" description="DUF306" evidence="2">
    <location>
        <begin position="228"/>
        <end position="324"/>
    </location>
</feature>
<dbReference type="OrthoDB" id="880459at2"/>
<dbReference type="PANTHER" id="PTHR35535:SF1">
    <property type="entry name" value="HEAT SHOCK PROTEIN HSLJ"/>
    <property type="match status" value="1"/>
</dbReference>
<dbReference type="Pfam" id="PF03724">
    <property type="entry name" value="META"/>
    <property type="match status" value="2"/>
</dbReference>
<dbReference type="InterPro" id="IPR038670">
    <property type="entry name" value="HslJ-like_sf"/>
</dbReference>
<dbReference type="InterPro" id="IPR005184">
    <property type="entry name" value="DUF306_Meta_HslJ"/>
</dbReference>
<feature type="signal peptide" evidence="1">
    <location>
        <begin position="1"/>
        <end position="21"/>
    </location>
</feature>
<keyword evidence="1" id="KW-0732">Signal</keyword>
<comment type="caution">
    <text evidence="4">The sequence shown here is derived from an EMBL/GenBank/DDBJ whole genome shotgun (WGS) entry which is preliminary data.</text>
</comment>
<name>A0A1S1YZ33_FLAPC</name>
<feature type="chain" id="PRO_5010215067" description="DUF4377 domain-containing protein" evidence="1">
    <location>
        <begin position="22"/>
        <end position="333"/>
    </location>
</feature>
<dbReference type="PANTHER" id="PTHR35535">
    <property type="entry name" value="HEAT SHOCK PROTEIN HSLJ"/>
    <property type="match status" value="1"/>
</dbReference>
<feature type="domain" description="DUF4377" evidence="3">
    <location>
        <begin position="34"/>
        <end position="107"/>
    </location>
</feature>
<accession>A0A1S1YZ33</accession>
<dbReference type="Pfam" id="PF14302">
    <property type="entry name" value="DUF4377"/>
    <property type="match status" value="1"/>
</dbReference>
<reference evidence="4 5" key="1">
    <citation type="journal article" date="2012" name="Int. J. Syst. Evol. Microbiol.">
        <title>Flammeovirga pacifica sp. nov., isolated from deep-sea sediment.</title>
        <authorList>
            <person name="Xu H."/>
            <person name="Fu Y."/>
            <person name="Yang N."/>
            <person name="Ding Z."/>
            <person name="Lai Q."/>
            <person name="Zeng R."/>
        </authorList>
    </citation>
    <scope>NUCLEOTIDE SEQUENCE [LARGE SCALE GENOMIC DNA]</scope>
    <source>
        <strain evidence="5">DSM 24597 / LMG 26175 / WPAGA1</strain>
    </source>
</reference>
<keyword evidence="5" id="KW-1185">Reference proteome</keyword>
<feature type="domain" description="DUF306" evidence="2">
    <location>
        <begin position="115"/>
        <end position="217"/>
    </location>
</feature>
<dbReference type="PROSITE" id="PS51257">
    <property type="entry name" value="PROKAR_LIPOPROTEIN"/>
    <property type="match status" value="1"/>
</dbReference>
<evidence type="ECO:0000313" key="5">
    <source>
        <dbReference type="Proteomes" id="UP000179797"/>
    </source>
</evidence>
<proteinExistence type="predicted"/>
<dbReference type="AlphaFoldDB" id="A0A1S1YZ33"/>
<dbReference type="EMBL" id="JRYR02000001">
    <property type="protein sequence ID" value="OHX66258.1"/>
    <property type="molecule type" value="Genomic_DNA"/>
</dbReference>